<dbReference type="AlphaFoldDB" id="A0AAV7TZ99"/>
<gene>
    <name evidence="3" type="ORF">NDU88_006344</name>
</gene>
<proteinExistence type="predicted"/>
<comment type="caution">
    <text evidence="3">The sequence shown here is derived from an EMBL/GenBank/DDBJ whole genome shotgun (WGS) entry which is preliminary data.</text>
</comment>
<evidence type="ECO:0000256" key="1">
    <source>
        <dbReference type="SAM" id="Coils"/>
    </source>
</evidence>
<feature type="region of interest" description="Disordered" evidence="2">
    <location>
        <begin position="1"/>
        <end position="27"/>
    </location>
</feature>
<evidence type="ECO:0000256" key="2">
    <source>
        <dbReference type="SAM" id="MobiDB-lite"/>
    </source>
</evidence>
<organism evidence="3 4">
    <name type="scientific">Pleurodeles waltl</name>
    <name type="common">Iberian ribbed newt</name>
    <dbReference type="NCBI Taxonomy" id="8319"/>
    <lineage>
        <taxon>Eukaryota</taxon>
        <taxon>Metazoa</taxon>
        <taxon>Chordata</taxon>
        <taxon>Craniata</taxon>
        <taxon>Vertebrata</taxon>
        <taxon>Euteleostomi</taxon>
        <taxon>Amphibia</taxon>
        <taxon>Batrachia</taxon>
        <taxon>Caudata</taxon>
        <taxon>Salamandroidea</taxon>
        <taxon>Salamandridae</taxon>
        <taxon>Pleurodelinae</taxon>
        <taxon>Pleurodeles</taxon>
    </lineage>
</organism>
<protein>
    <submittedName>
        <fullName evidence="3">Uncharacterized protein</fullName>
    </submittedName>
</protein>
<keyword evidence="1" id="KW-0175">Coiled coil</keyword>
<sequence length="227" mass="25749">MGRTKGKHSENGEASGPNDPTPEILVKNPADKLDLILQEIKDSRQAIENRLGSITAELNILRDDEKQLSDRIQKTESNVAEILPTHKENSTAIELLQQQVQALQERAEDAEGRSRRNNISILGIREGKKGKNPTHYVKRWLKSIAGDRLSVHFLVEKPHPKRLLTRRWKATTAPTTTQWKAEVTEWGKAEGAALRREDNSGMRECPVAPDWDTLMENFETLSEEEDE</sequence>
<reference evidence="3" key="1">
    <citation type="journal article" date="2022" name="bioRxiv">
        <title>Sequencing and chromosome-scale assembly of the giantPleurodeles waltlgenome.</title>
        <authorList>
            <person name="Brown T."/>
            <person name="Elewa A."/>
            <person name="Iarovenko S."/>
            <person name="Subramanian E."/>
            <person name="Araus A.J."/>
            <person name="Petzold A."/>
            <person name="Susuki M."/>
            <person name="Suzuki K.-i.T."/>
            <person name="Hayashi T."/>
            <person name="Toyoda A."/>
            <person name="Oliveira C."/>
            <person name="Osipova E."/>
            <person name="Leigh N.D."/>
            <person name="Simon A."/>
            <person name="Yun M.H."/>
        </authorList>
    </citation>
    <scope>NUCLEOTIDE SEQUENCE</scope>
    <source>
        <strain evidence="3">20211129_DDA</strain>
        <tissue evidence="3">Liver</tissue>
    </source>
</reference>
<accession>A0AAV7TZ99</accession>
<feature type="coiled-coil region" evidence="1">
    <location>
        <begin position="30"/>
        <end position="113"/>
    </location>
</feature>
<dbReference type="Proteomes" id="UP001066276">
    <property type="component" value="Chromosome 3_2"/>
</dbReference>
<dbReference type="EMBL" id="JANPWB010000006">
    <property type="protein sequence ID" value="KAJ1181134.1"/>
    <property type="molecule type" value="Genomic_DNA"/>
</dbReference>
<name>A0AAV7TZ99_PLEWA</name>
<keyword evidence="4" id="KW-1185">Reference proteome</keyword>
<evidence type="ECO:0000313" key="4">
    <source>
        <dbReference type="Proteomes" id="UP001066276"/>
    </source>
</evidence>
<evidence type="ECO:0000313" key="3">
    <source>
        <dbReference type="EMBL" id="KAJ1181134.1"/>
    </source>
</evidence>